<gene>
    <name evidence="4" type="ORF">BKA59DRAFT_487567</name>
</gene>
<keyword evidence="5" id="KW-1185">Reference proteome</keyword>
<comment type="similarity">
    <text evidence="1">Belongs to the peptidase C59 family.</text>
</comment>
<evidence type="ECO:0000256" key="2">
    <source>
        <dbReference type="ARBA" id="ARBA00022801"/>
    </source>
</evidence>
<proteinExistence type="inferred from homology"/>
<accession>A0A8K0RMU2</accession>
<evidence type="ECO:0000256" key="1">
    <source>
        <dbReference type="ARBA" id="ARBA00006625"/>
    </source>
</evidence>
<dbReference type="Pfam" id="PF02275">
    <property type="entry name" value="CBAH"/>
    <property type="match status" value="1"/>
</dbReference>
<evidence type="ECO:0000313" key="4">
    <source>
        <dbReference type="EMBL" id="KAH7233015.1"/>
    </source>
</evidence>
<dbReference type="OrthoDB" id="63199at2759"/>
<comment type="caution">
    <text evidence="4">The sequence shown here is derived from an EMBL/GenBank/DDBJ whole genome shotgun (WGS) entry which is preliminary data.</text>
</comment>
<name>A0A8K0RMU2_9HYPO</name>
<sequence length="376" mass="41554">MDYQTSMIINHINILFLSTSSNMFRTALFVIGMCYQAQACSRVTYEASNDRIVVGRSMDFVAETNTTFLAYPAGLKRTGSSVETNGYNWTSKYGSVTALMYNRAHIDGVNEKGLTGSCLYLDDSVYEKRNNKIPSMWVGHWLQYFLDQYATVEEVAKAVCPGRGKSPFQVVPTSLVPGVKSAGHLSYSDPSGDNLIMEYVKGALTCYHSSNYTVMTNEPTFDQQLAINSYWAPIADSALPGTSRPADRFARLSYYLSEIPQTKSLTAAISYAAGMIRAVSVPIPRVINAKPGAGAADIWPTFWRIFTDLKDSTVFYESASGPALFWFSLKDSDLSTKGTTMILDVQAAPWEDRVGDVSKRFKKATKKQCAMADTQC</sequence>
<dbReference type="SUPFAM" id="SSF56235">
    <property type="entry name" value="N-terminal nucleophile aminohydrolases (Ntn hydrolases)"/>
    <property type="match status" value="1"/>
</dbReference>
<reference evidence="4" key="1">
    <citation type="journal article" date="2021" name="Nat. Commun.">
        <title>Genetic determinants of endophytism in the Arabidopsis root mycobiome.</title>
        <authorList>
            <person name="Mesny F."/>
            <person name="Miyauchi S."/>
            <person name="Thiergart T."/>
            <person name="Pickel B."/>
            <person name="Atanasova L."/>
            <person name="Karlsson M."/>
            <person name="Huettel B."/>
            <person name="Barry K.W."/>
            <person name="Haridas S."/>
            <person name="Chen C."/>
            <person name="Bauer D."/>
            <person name="Andreopoulos W."/>
            <person name="Pangilinan J."/>
            <person name="LaButti K."/>
            <person name="Riley R."/>
            <person name="Lipzen A."/>
            <person name="Clum A."/>
            <person name="Drula E."/>
            <person name="Henrissat B."/>
            <person name="Kohler A."/>
            <person name="Grigoriev I.V."/>
            <person name="Martin F.M."/>
            <person name="Hacquard S."/>
        </authorList>
    </citation>
    <scope>NUCLEOTIDE SEQUENCE</scope>
    <source>
        <strain evidence="4">MPI-SDFR-AT-0068</strain>
    </source>
</reference>
<keyword evidence="2" id="KW-0378">Hydrolase</keyword>
<dbReference type="Gene3D" id="3.60.60.10">
    <property type="entry name" value="Penicillin V Acylase, Chain A"/>
    <property type="match status" value="1"/>
</dbReference>
<dbReference type="Proteomes" id="UP000813427">
    <property type="component" value="Unassembled WGS sequence"/>
</dbReference>
<evidence type="ECO:0000259" key="3">
    <source>
        <dbReference type="Pfam" id="PF02275"/>
    </source>
</evidence>
<dbReference type="PANTHER" id="PTHR35527:SF2">
    <property type="entry name" value="HYDROLASE"/>
    <property type="match status" value="1"/>
</dbReference>
<protein>
    <submittedName>
        <fullName evidence="4">Nucleophile aminohydrolase</fullName>
    </submittedName>
</protein>
<dbReference type="EMBL" id="JAGPXF010000008">
    <property type="protein sequence ID" value="KAH7233015.1"/>
    <property type="molecule type" value="Genomic_DNA"/>
</dbReference>
<dbReference type="GO" id="GO:0016787">
    <property type="term" value="F:hydrolase activity"/>
    <property type="evidence" value="ECO:0007669"/>
    <property type="project" value="UniProtKB-KW"/>
</dbReference>
<evidence type="ECO:0000313" key="5">
    <source>
        <dbReference type="Proteomes" id="UP000813427"/>
    </source>
</evidence>
<dbReference type="InterPro" id="IPR029055">
    <property type="entry name" value="Ntn_hydrolases_N"/>
</dbReference>
<feature type="domain" description="Choloylglycine hydrolase/NAAA C-terminal" evidence="3">
    <location>
        <begin position="40"/>
        <end position="338"/>
    </location>
</feature>
<dbReference type="AlphaFoldDB" id="A0A8K0RMU2"/>
<dbReference type="InterPro" id="IPR052193">
    <property type="entry name" value="Peptidase_C59"/>
</dbReference>
<dbReference type="PANTHER" id="PTHR35527">
    <property type="entry name" value="CHOLOYLGLYCINE HYDROLASE"/>
    <property type="match status" value="1"/>
</dbReference>
<organism evidence="4 5">
    <name type="scientific">Fusarium tricinctum</name>
    <dbReference type="NCBI Taxonomy" id="61284"/>
    <lineage>
        <taxon>Eukaryota</taxon>
        <taxon>Fungi</taxon>
        <taxon>Dikarya</taxon>
        <taxon>Ascomycota</taxon>
        <taxon>Pezizomycotina</taxon>
        <taxon>Sordariomycetes</taxon>
        <taxon>Hypocreomycetidae</taxon>
        <taxon>Hypocreales</taxon>
        <taxon>Nectriaceae</taxon>
        <taxon>Fusarium</taxon>
        <taxon>Fusarium tricinctum species complex</taxon>
    </lineage>
</organism>
<dbReference type="InterPro" id="IPR029132">
    <property type="entry name" value="CBAH/NAAA_C"/>
</dbReference>